<dbReference type="EMBL" id="JANPWB010000013">
    <property type="protein sequence ID" value="KAJ1106737.1"/>
    <property type="molecule type" value="Genomic_DNA"/>
</dbReference>
<dbReference type="AlphaFoldDB" id="A0AAV7MT40"/>
<organism evidence="2 3">
    <name type="scientific">Pleurodeles waltl</name>
    <name type="common">Iberian ribbed newt</name>
    <dbReference type="NCBI Taxonomy" id="8319"/>
    <lineage>
        <taxon>Eukaryota</taxon>
        <taxon>Metazoa</taxon>
        <taxon>Chordata</taxon>
        <taxon>Craniata</taxon>
        <taxon>Vertebrata</taxon>
        <taxon>Euteleostomi</taxon>
        <taxon>Amphibia</taxon>
        <taxon>Batrachia</taxon>
        <taxon>Caudata</taxon>
        <taxon>Salamandroidea</taxon>
        <taxon>Salamandridae</taxon>
        <taxon>Pleurodelinae</taxon>
        <taxon>Pleurodeles</taxon>
    </lineage>
</organism>
<accession>A0AAV7MT40</accession>
<comment type="caution">
    <text evidence="2">The sequence shown here is derived from an EMBL/GenBank/DDBJ whole genome shotgun (WGS) entry which is preliminary data.</text>
</comment>
<sequence length="55" mass="6239">YAVCIKEERPGPRRDLRVSTQTEETEGALSTSESSQKTRQHPQESQNMGTKEMQS</sequence>
<keyword evidence="3" id="KW-1185">Reference proteome</keyword>
<protein>
    <submittedName>
        <fullName evidence="2">Uncharacterized protein</fullName>
    </submittedName>
</protein>
<evidence type="ECO:0000256" key="1">
    <source>
        <dbReference type="SAM" id="MobiDB-lite"/>
    </source>
</evidence>
<evidence type="ECO:0000313" key="2">
    <source>
        <dbReference type="EMBL" id="KAJ1106737.1"/>
    </source>
</evidence>
<feature type="non-terminal residue" evidence="2">
    <location>
        <position position="55"/>
    </location>
</feature>
<evidence type="ECO:0000313" key="3">
    <source>
        <dbReference type="Proteomes" id="UP001066276"/>
    </source>
</evidence>
<feature type="region of interest" description="Disordered" evidence="1">
    <location>
        <begin position="1"/>
        <end position="55"/>
    </location>
</feature>
<name>A0AAV7MT40_PLEWA</name>
<feature type="compositionally biased region" description="Polar residues" evidence="1">
    <location>
        <begin position="18"/>
        <end position="55"/>
    </location>
</feature>
<dbReference type="Proteomes" id="UP001066276">
    <property type="component" value="Chromosome 9"/>
</dbReference>
<gene>
    <name evidence="2" type="ORF">NDU88_004137</name>
</gene>
<proteinExistence type="predicted"/>
<feature type="compositionally biased region" description="Basic and acidic residues" evidence="1">
    <location>
        <begin position="1"/>
        <end position="17"/>
    </location>
</feature>
<feature type="non-terminal residue" evidence="2">
    <location>
        <position position="1"/>
    </location>
</feature>
<reference evidence="2" key="1">
    <citation type="journal article" date="2022" name="bioRxiv">
        <title>Sequencing and chromosome-scale assembly of the giantPleurodeles waltlgenome.</title>
        <authorList>
            <person name="Brown T."/>
            <person name="Elewa A."/>
            <person name="Iarovenko S."/>
            <person name="Subramanian E."/>
            <person name="Araus A.J."/>
            <person name="Petzold A."/>
            <person name="Susuki M."/>
            <person name="Suzuki K.-i.T."/>
            <person name="Hayashi T."/>
            <person name="Toyoda A."/>
            <person name="Oliveira C."/>
            <person name="Osipova E."/>
            <person name="Leigh N.D."/>
            <person name="Simon A."/>
            <person name="Yun M.H."/>
        </authorList>
    </citation>
    <scope>NUCLEOTIDE SEQUENCE</scope>
    <source>
        <strain evidence="2">20211129_DDA</strain>
        <tissue evidence="2">Liver</tissue>
    </source>
</reference>